<evidence type="ECO:0000313" key="3">
    <source>
        <dbReference type="Proteomes" id="UP000265520"/>
    </source>
</evidence>
<dbReference type="AlphaFoldDB" id="A0A392VZI2"/>
<name>A0A392VZI2_9FABA</name>
<dbReference type="EMBL" id="LXQA011284289">
    <property type="protein sequence ID" value="MCI91870.1"/>
    <property type="molecule type" value="Genomic_DNA"/>
</dbReference>
<organism evidence="2 3">
    <name type="scientific">Trifolium medium</name>
    <dbReference type="NCBI Taxonomy" id="97028"/>
    <lineage>
        <taxon>Eukaryota</taxon>
        <taxon>Viridiplantae</taxon>
        <taxon>Streptophyta</taxon>
        <taxon>Embryophyta</taxon>
        <taxon>Tracheophyta</taxon>
        <taxon>Spermatophyta</taxon>
        <taxon>Magnoliopsida</taxon>
        <taxon>eudicotyledons</taxon>
        <taxon>Gunneridae</taxon>
        <taxon>Pentapetalae</taxon>
        <taxon>rosids</taxon>
        <taxon>fabids</taxon>
        <taxon>Fabales</taxon>
        <taxon>Fabaceae</taxon>
        <taxon>Papilionoideae</taxon>
        <taxon>50 kb inversion clade</taxon>
        <taxon>NPAAA clade</taxon>
        <taxon>Hologalegina</taxon>
        <taxon>IRL clade</taxon>
        <taxon>Trifolieae</taxon>
        <taxon>Trifolium</taxon>
    </lineage>
</organism>
<evidence type="ECO:0000313" key="2">
    <source>
        <dbReference type="EMBL" id="MCI91870.1"/>
    </source>
</evidence>
<dbReference type="Proteomes" id="UP000265520">
    <property type="component" value="Unassembled WGS sequence"/>
</dbReference>
<proteinExistence type="predicted"/>
<accession>A0A392VZI2</accession>
<reference evidence="2 3" key="1">
    <citation type="journal article" date="2018" name="Front. Plant Sci.">
        <title>Red Clover (Trifolium pratense) and Zigzag Clover (T. medium) - A Picture of Genomic Similarities and Differences.</title>
        <authorList>
            <person name="Dluhosova J."/>
            <person name="Istvanek J."/>
            <person name="Nedelnik J."/>
            <person name="Repkova J."/>
        </authorList>
    </citation>
    <scope>NUCLEOTIDE SEQUENCE [LARGE SCALE GENOMIC DNA]</scope>
    <source>
        <strain evidence="3">cv. 10/8</strain>
        <tissue evidence="2">Leaf</tissue>
    </source>
</reference>
<keyword evidence="3" id="KW-1185">Reference proteome</keyword>
<sequence length="63" mass="7324">MHNGENDPKIPWCRTINSALKNEVPWDQPRGGYNIRRFKSLQTIPMDNRKQSPHYGVPQHGDP</sequence>
<comment type="caution">
    <text evidence="2">The sequence shown here is derived from an EMBL/GenBank/DDBJ whole genome shotgun (WGS) entry which is preliminary data.</text>
</comment>
<feature type="region of interest" description="Disordered" evidence="1">
    <location>
        <begin position="44"/>
        <end position="63"/>
    </location>
</feature>
<protein>
    <submittedName>
        <fullName evidence="2">Uncharacterized protein</fullName>
    </submittedName>
</protein>
<evidence type="ECO:0000256" key="1">
    <source>
        <dbReference type="SAM" id="MobiDB-lite"/>
    </source>
</evidence>